<keyword evidence="4 8" id="KW-0479">Metal-binding</keyword>
<dbReference type="Pfam" id="PF00067">
    <property type="entry name" value="p450"/>
    <property type="match status" value="3"/>
</dbReference>
<evidence type="ECO:0000256" key="6">
    <source>
        <dbReference type="ARBA" id="ARBA00023004"/>
    </source>
</evidence>
<dbReference type="InterPro" id="IPR017972">
    <property type="entry name" value="Cyt_P450_CS"/>
</dbReference>
<dbReference type="GO" id="GO:0006704">
    <property type="term" value="P:glucocorticoid biosynthetic process"/>
    <property type="evidence" value="ECO:0007669"/>
    <property type="project" value="TreeGrafter"/>
</dbReference>
<comment type="similarity">
    <text evidence="2">Belongs to the cytochrome P450 family.</text>
</comment>
<keyword evidence="3 8" id="KW-0349">Heme</keyword>
<dbReference type="PRINTS" id="PR00385">
    <property type="entry name" value="P450"/>
</dbReference>
<gene>
    <name evidence="9" type="ORF">KOW79_004935</name>
</gene>
<dbReference type="PROSITE" id="PS00086">
    <property type="entry name" value="CYTOCHROME_P450"/>
    <property type="match status" value="2"/>
</dbReference>
<keyword evidence="5" id="KW-0560">Oxidoreductase</keyword>
<dbReference type="Proteomes" id="UP000824219">
    <property type="component" value="Linkage Group LG06"/>
</dbReference>
<dbReference type="GO" id="GO:0005743">
    <property type="term" value="C:mitochondrial inner membrane"/>
    <property type="evidence" value="ECO:0007669"/>
    <property type="project" value="TreeGrafter"/>
</dbReference>
<comment type="caution">
    <text evidence="9">The sequence shown here is derived from an EMBL/GenBank/DDBJ whole genome shotgun (WGS) entry which is preliminary data.</text>
</comment>
<dbReference type="InterPro" id="IPR036396">
    <property type="entry name" value="Cyt_P450_sf"/>
</dbReference>
<keyword evidence="10" id="KW-1185">Reference proteome</keyword>
<dbReference type="GO" id="GO:0034650">
    <property type="term" value="P:cortisol metabolic process"/>
    <property type="evidence" value="ECO:0007669"/>
    <property type="project" value="TreeGrafter"/>
</dbReference>
<evidence type="ECO:0000256" key="1">
    <source>
        <dbReference type="ARBA" id="ARBA00001971"/>
    </source>
</evidence>
<name>A0A9D3SN64_9TELE</name>
<dbReference type="GO" id="GO:0071375">
    <property type="term" value="P:cellular response to peptide hormone stimulus"/>
    <property type="evidence" value="ECO:0007669"/>
    <property type="project" value="TreeGrafter"/>
</dbReference>
<dbReference type="Gene3D" id="1.10.630.10">
    <property type="entry name" value="Cytochrome P450"/>
    <property type="match status" value="3"/>
</dbReference>
<evidence type="ECO:0000313" key="10">
    <source>
        <dbReference type="Proteomes" id="UP000824219"/>
    </source>
</evidence>
<comment type="cofactor">
    <cofactor evidence="1 8">
        <name>heme</name>
        <dbReference type="ChEBI" id="CHEBI:30413"/>
    </cofactor>
</comment>
<evidence type="ECO:0000256" key="3">
    <source>
        <dbReference type="ARBA" id="ARBA00022617"/>
    </source>
</evidence>
<dbReference type="OrthoDB" id="3945418at2759"/>
<dbReference type="GO" id="GO:0008203">
    <property type="term" value="P:cholesterol metabolic process"/>
    <property type="evidence" value="ECO:0007669"/>
    <property type="project" value="TreeGrafter"/>
</dbReference>
<dbReference type="FunFam" id="1.10.630.10:FF:000006">
    <property type="entry name" value="Cytochrome P450 302a1, mitochondrial"/>
    <property type="match status" value="2"/>
</dbReference>
<evidence type="ECO:0008006" key="11">
    <source>
        <dbReference type="Google" id="ProtNLM"/>
    </source>
</evidence>
<dbReference type="InterPro" id="IPR002401">
    <property type="entry name" value="Cyt_P450_E_grp-I"/>
</dbReference>
<dbReference type="PANTHER" id="PTHR24279:SF123">
    <property type="entry name" value="CYTOCHROME P450 FAMILY 27 SUBFAMILY A MEMBER 1"/>
    <property type="match status" value="1"/>
</dbReference>
<dbReference type="GO" id="GO:0006700">
    <property type="term" value="P:C21-steroid hormone biosynthetic process"/>
    <property type="evidence" value="ECO:0007669"/>
    <property type="project" value="TreeGrafter"/>
</dbReference>
<reference evidence="9 10" key="1">
    <citation type="submission" date="2021-06" db="EMBL/GenBank/DDBJ databases">
        <title>Chromosome-level genome assembly of the red-tail catfish (Hemibagrus wyckioides).</title>
        <authorList>
            <person name="Shao F."/>
        </authorList>
    </citation>
    <scope>NUCLEOTIDE SEQUENCE [LARGE SCALE GENOMIC DNA]</scope>
    <source>
        <strain evidence="9">EC202008001</strain>
        <tissue evidence="9">Blood</tissue>
    </source>
</reference>
<dbReference type="GO" id="GO:0005506">
    <property type="term" value="F:iron ion binding"/>
    <property type="evidence" value="ECO:0007669"/>
    <property type="project" value="InterPro"/>
</dbReference>
<protein>
    <recommendedName>
        <fullName evidence="11">Cytochrome P450</fullName>
    </recommendedName>
</protein>
<accession>A0A9D3SN64</accession>
<proteinExistence type="inferred from homology"/>
<organism evidence="9 10">
    <name type="scientific">Hemibagrus wyckioides</name>
    <dbReference type="NCBI Taxonomy" id="337641"/>
    <lineage>
        <taxon>Eukaryota</taxon>
        <taxon>Metazoa</taxon>
        <taxon>Chordata</taxon>
        <taxon>Craniata</taxon>
        <taxon>Vertebrata</taxon>
        <taxon>Euteleostomi</taxon>
        <taxon>Actinopterygii</taxon>
        <taxon>Neopterygii</taxon>
        <taxon>Teleostei</taxon>
        <taxon>Ostariophysi</taxon>
        <taxon>Siluriformes</taxon>
        <taxon>Bagridae</taxon>
        <taxon>Hemibagrus</taxon>
    </lineage>
</organism>
<evidence type="ECO:0000256" key="7">
    <source>
        <dbReference type="ARBA" id="ARBA00023033"/>
    </source>
</evidence>
<sequence>MAGRLALRSAEAPAFCVFLRSTTTSLDLKRDAGGNATASAPPGSIRTEANLPEVSLPTVLYRLIIQGYYNNMHELQLIDKQRYGPIYKVRGGDKHTIALNSVELLEELMRKDDKFPTRGDMALWTEYRDMHGYGYGPVTEEGEEWYKLRSVLNKRMLHPKDSVKYENVVNEVVTDFIKRICHLRQMSSTGDLIPNMSNELYRFSLEGISRILFETRIGCLENEIPPETQNFINSIAQMFTYTMAVSVLPKWTRNYLPFWRHYTSGWDGIFRFAGQLINRKMEDIQKRLDAGQEVAGGYLTYLLSNTNMSEKDVYGSVTELLLAGVDTTSNTMMWALHLLSQDPKAQDTLYQEVNSVIKGDKIPTAEDINRMPYLKAVIKETLRMYPVVPMNARLLSEKDVIIGGHFFPKKTTFIMHHYAIGHDETTFPEPKVFKPERWLRDGRERPSPFGSIPFGFGVRGCLGKRIAELEMHLALARIIKLFEVKLDPNVGEVKALSRIVLVADKTVNFHFLERKQLYEKQLYGPMYKVRGGNKHTIALNSVELLEELMRKDDKFPMREDMALWTEYRDMHGLGYGPLTEKGEKWYKLRSVLNKRMLHPKDSMKYDNMVNEVVTDFIKRICHVRQMSSTGDLIPNMSKELYHFSLEGISRILFETRIGCLENKIPTETQNFINSITQMFNYTMAVALLPKWTRNYLPFWRLLTSGWDGIFKFGSKLIDRKMEDIQKRLDAGQEVAGGYLSYLLSNTNMSEKDVYGSVTELLLAGVDTTSNTMMWALHLLSQDPKAQDTLYQEVNSVIKGDKIPTAEDINRMPYLKAVIKETLRTETKSIHVFLRPLTASLGSQRSAGGNSTASVPSGSIRTEADLPEVTFPTMLYRLVIQGYYNHMHELQLYEKQLYGPMFKVRGGEKHKIALNSVELLEELMRKDDKFPTRGDKLWMEYRDMHGLGYGPATAEGEEWYKLRSVLNKRMLHPKDSVKYENVVNEVVTDFIKRICHLRQMSSTGDLIPNMSNELYRFSLEGISRILFETRIGCLENEIPPETQNFINSIAQMFTYTMAVSVLPKWTRNYLPFWRHYARGWDGIFKFASTLIDRKLEDIQKRLDAGQEVAGGYLTYLLSNTNMIKKDVYGSVTELLLAGVDTTSNTMMWALYLLSQDPKAQDTLYQEVNSVIKGDKIPTAEDINRMPYLKAVIKETLRMYPVVPINARLLSEKDVIIGGHFFPKETLFLIHHYAIGHDETIFPEPKVFEPERWLRDGRERPKPFGSIPFGFGVRGCLGKRIAELEMHLALARIIKLFEVKLDPSVGEVKALSRIVLVADKTVNFHFLERTKVTN</sequence>
<dbReference type="SUPFAM" id="SSF48264">
    <property type="entry name" value="Cytochrome P450"/>
    <property type="match status" value="3"/>
</dbReference>
<dbReference type="EMBL" id="JAHKSW010000006">
    <property type="protein sequence ID" value="KAG7330966.1"/>
    <property type="molecule type" value="Genomic_DNA"/>
</dbReference>
<dbReference type="GO" id="GO:0016705">
    <property type="term" value="F:oxidoreductase activity, acting on paired donors, with incorporation or reduction of molecular oxygen"/>
    <property type="evidence" value="ECO:0007669"/>
    <property type="project" value="InterPro"/>
</dbReference>
<dbReference type="InterPro" id="IPR001128">
    <property type="entry name" value="Cyt_P450"/>
</dbReference>
<evidence type="ECO:0000256" key="2">
    <source>
        <dbReference type="ARBA" id="ARBA00010617"/>
    </source>
</evidence>
<evidence type="ECO:0000256" key="4">
    <source>
        <dbReference type="ARBA" id="ARBA00022723"/>
    </source>
</evidence>
<feature type="binding site" description="axial binding residue" evidence="8">
    <location>
        <position position="1274"/>
    </location>
    <ligand>
        <name>heme</name>
        <dbReference type="ChEBI" id="CHEBI:30413"/>
    </ligand>
    <ligandPart>
        <name>Fe</name>
        <dbReference type="ChEBI" id="CHEBI:18248"/>
    </ligandPart>
</feature>
<evidence type="ECO:0000313" key="9">
    <source>
        <dbReference type="EMBL" id="KAG7330966.1"/>
    </source>
</evidence>
<dbReference type="InterPro" id="IPR050479">
    <property type="entry name" value="CYP11_CYP27_families"/>
</dbReference>
<dbReference type="GO" id="GO:0004497">
    <property type="term" value="F:monooxygenase activity"/>
    <property type="evidence" value="ECO:0007669"/>
    <property type="project" value="UniProtKB-KW"/>
</dbReference>
<dbReference type="GO" id="GO:0042359">
    <property type="term" value="P:vitamin D metabolic process"/>
    <property type="evidence" value="ECO:0007669"/>
    <property type="project" value="UniProtKB-ARBA"/>
</dbReference>
<keyword evidence="7" id="KW-0503">Monooxygenase</keyword>
<dbReference type="GO" id="GO:0020037">
    <property type="term" value="F:heme binding"/>
    <property type="evidence" value="ECO:0007669"/>
    <property type="project" value="InterPro"/>
</dbReference>
<dbReference type="PRINTS" id="PR00463">
    <property type="entry name" value="EP450I"/>
</dbReference>
<evidence type="ECO:0000256" key="5">
    <source>
        <dbReference type="ARBA" id="ARBA00023002"/>
    </source>
</evidence>
<dbReference type="PANTHER" id="PTHR24279">
    <property type="entry name" value="CYTOCHROME P450"/>
    <property type="match status" value="1"/>
</dbReference>
<evidence type="ECO:0000256" key="8">
    <source>
        <dbReference type="PIRSR" id="PIRSR602401-1"/>
    </source>
</evidence>
<keyword evidence="6 8" id="KW-0408">Iron</keyword>